<dbReference type="PANTHER" id="PTHR35385">
    <property type="entry name" value="PROTEIN B, PUTATIVE-RELATED-RELATED"/>
    <property type="match status" value="1"/>
</dbReference>
<organism evidence="2 3">
    <name type="scientific">Macrosiphum euphorbiae</name>
    <name type="common">potato aphid</name>
    <dbReference type="NCBI Taxonomy" id="13131"/>
    <lineage>
        <taxon>Eukaryota</taxon>
        <taxon>Metazoa</taxon>
        <taxon>Ecdysozoa</taxon>
        <taxon>Arthropoda</taxon>
        <taxon>Hexapoda</taxon>
        <taxon>Insecta</taxon>
        <taxon>Pterygota</taxon>
        <taxon>Neoptera</taxon>
        <taxon>Paraneoptera</taxon>
        <taxon>Hemiptera</taxon>
        <taxon>Sternorrhyncha</taxon>
        <taxon>Aphidomorpha</taxon>
        <taxon>Aphidoidea</taxon>
        <taxon>Aphididae</taxon>
        <taxon>Macrosiphini</taxon>
        <taxon>Macrosiphum</taxon>
    </lineage>
</organism>
<dbReference type="Proteomes" id="UP001160148">
    <property type="component" value="Unassembled WGS sequence"/>
</dbReference>
<reference evidence="2 3" key="1">
    <citation type="submission" date="2023-01" db="EMBL/GenBank/DDBJ databases">
        <authorList>
            <person name="Whitehead M."/>
        </authorList>
    </citation>
    <scope>NUCLEOTIDE SEQUENCE [LARGE SCALE GENOMIC DNA]</scope>
</reference>
<protein>
    <recommendedName>
        <fullName evidence="1">MULE transposase domain-containing protein</fullName>
    </recommendedName>
</protein>
<dbReference type="PANTHER" id="PTHR35385:SF2">
    <property type="entry name" value="PROTEIN B, PUTATIVE-RELATED"/>
    <property type="match status" value="1"/>
</dbReference>
<evidence type="ECO:0000313" key="2">
    <source>
        <dbReference type="EMBL" id="CAI6372949.1"/>
    </source>
</evidence>
<comment type="caution">
    <text evidence="2">The sequence shown here is derived from an EMBL/GenBank/DDBJ whole genome shotgun (WGS) entry which is preliminary data.</text>
</comment>
<dbReference type="AlphaFoldDB" id="A0AAV0XWF1"/>
<evidence type="ECO:0000313" key="3">
    <source>
        <dbReference type="Proteomes" id="UP001160148"/>
    </source>
</evidence>
<feature type="domain" description="MULE transposase" evidence="1">
    <location>
        <begin position="34"/>
        <end position="111"/>
    </location>
</feature>
<sequence length="268" mass="31094">MRRFHAMDFSKDIIFVDSSGSCDQTNTVVTFFFGSSKIGGIPMGVVLYTGQSQDNYTSAFELLKKLIGPNGFNGRGEPNVIMTDDSIAERKALQACFPKSTLLLCTFHILQAVWRWLWNSSHQIHNNDRKHLINIFRKVMYATNEKECMKEMNNLKMDSCSKKYINYLNYVEKLWKRKTEWCLCFRSKLAIRGNNKNNIVEASIRVFKDIVLERCKAFNMCALADFISTVFERYHKVRLINFANKRTTKNQLCYSKFVHAAKTLVIIS</sequence>
<proteinExistence type="predicted"/>
<accession>A0AAV0XWF1</accession>
<evidence type="ECO:0000259" key="1">
    <source>
        <dbReference type="Pfam" id="PF10551"/>
    </source>
</evidence>
<gene>
    <name evidence="2" type="ORF">MEUPH1_LOCUS26757</name>
</gene>
<dbReference type="Pfam" id="PF10551">
    <property type="entry name" value="MULE"/>
    <property type="match status" value="1"/>
</dbReference>
<keyword evidence="3" id="KW-1185">Reference proteome</keyword>
<name>A0AAV0XWF1_9HEMI</name>
<dbReference type="EMBL" id="CARXXK010001085">
    <property type="protein sequence ID" value="CAI6372949.1"/>
    <property type="molecule type" value="Genomic_DNA"/>
</dbReference>
<dbReference type="InterPro" id="IPR018289">
    <property type="entry name" value="MULE_transposase_dom"/>
</dbReference>